<accession>J4KS12</accession>
<feature type="transmembrane region" description="Helical" evidence="6">
    <location>
        <begin position="184"/>
        <end position="207"/>
    </location>
</feature>
<dbReference type="InterPro" id="IPR024671">
    <property type="entry name" value="Atg22-like"/>
</dbReference>
<evidence type="ECO:0000256" key="1">
    <source>
        <dbReference type="ARBA" id="ARBA00004127"/>
    </source>
</evidence>
<keyword evidence="5 6" id="KW-0472">Membrane</keyword>
<evidence type="ECO:0000256" key="6">
    <source>
        <dbReference type="SAM" id="Phobius"/>
    </source>
</evidence>
<gene>
    <name evidence="7" type="ORF">NT01SARS_0383</name>
</gene>
<dbReference type="SUPFAM" id="SSF103473">
    <property type="entry name" value="MFS general substrate transporter"/>
    <property type="match status" value="1"/>
</dbReference>
<dbReference type="EMBL" id="JH611156">
    <property type="protein sequence ID" value="EJP71899.1"/>
    <property type="molecule type" value="Genomic_DNA"/>
</dbReference>
<evidence type="ECO:0000313" key="7">
    <source>
        <dbReference type="EMBL" id="EJP71899.1"/>
    </source>
</evidence>
<dbReference type="AlphaFoldDB" id="J4KS12"/>
<dbReference type="Gene3D" id="1.20.1250.20">
    <property type="entry name" value="MFS general substrate transporter like domains"/>
    <property type="match status" value="1"/>
</dbReference>
<dbReference type="PANTHER" id="PTHR23519:SF1">
    <property type="entry name" value="AUTOPHAGY-RELATED PROTEIN 22"/>
    <property type="match status" value="1"/>
</dbReference>
<keyword evidence="3 6" id="KW-0812">Transmembrane</keyword>
<dbReference type="InterPro" id="IPR050495">
    <property type="entry name" value="ATG22/LtaA_families"/>
</dbReference>
<comment type="subcellular location">
    <subcellularLocation>
        <location evidence="1">Endomembrane system</location>
        <topology evidence="1">Multi-pass membrane protein</topology>
    </subcellularLocation>
</comment>
<name>J4KS12_9GAMM</name>
<dbReference type="GO" id="GO:0012505">
    <property type="term" value="C:endomembrane system"/>
    <property type="evidence" value="ECO:0007669"/>
    <property type="project" value="UniProtKB-SubCell"/>
</dbReference>
<feature type="transmembrane region" description="Helical" evidence="6">
    <location>
        <begin position="21"/>
        <end position="43"/>
    </location>
</feature>
<feature type="transmembrane region" description="Helical" evidence="6">
    <location>
        <begin position="152"/>
        <end position="172"/>
    </location>
</feature>
<evidence type="ECO:0000256" key="5">
    <source>
        <dbReference type="ARBA" id="ARBA00023136"/>
    </source>
</evidence>
<keyword evidence="2" id="KW-0813">Transport</keyword>
<keyword evidence="4 6" id="KW-1133">Transmembrane helix</keyword>
<reference evidence="7 8" key="1">
    <citation type="journal article" date="2012" name="ISME J.">
        <title>Genomic insights to SAR86, an abundant and uncultivated marine bacterial lineage.</title>
        <authorList>
            <person name="Dupont C.L."/>
            <person name="Rusch D.B."/>
            <person name="Yooseph S."/>
            <person name="Lombardo M.J."/>
            <person name="Richter R.A."/>
            <person name="Valas R."/>
            <person name="Novotny M."/>
            <person name="Yee-Greenbaum J."/>
            <person name="Selengut J.D."/>
            <person name="Haft D.H."/>
            <person name="Halpern A.L."/>
            <person name="Lasken R.S."/>
            <person name="Nealson K."/>
            <person name="Friedman R."/>
            <person name="Venter J.C."/>
        </authorList>
    </citation>
    <scope>NUCLEOTIDE SEQUENCE [LARGE SCALE GENOMIC DNA]</scope>
</reference>
<feature type="transmembrane region" description="Helical" evidence="6">
    <location>
        <begin position="87"/>
        <end position="105"/>
    </location>
</feature>
<dbReference type="HOGENOM" id="CLU_112423_0_0_6"/>
<evidence type="ECO:0000256" key="3">
    <source>
        <dbReference type="ARBA" id="ARBA00022692"/>
    </source>
</evidence>
<dbReference type="Pfam" id="PF11700">
    <property type="entry name" value="ATG22"/>
    <property type="match status" value="1"/>
</dbReference>
<feature type="transmembrane region" description="Helical" evidence="6">
    <location>
        <begin position="55"/>
        <end position="75"/>
    </location>
</feature>
<dbReference type="STRING" id="1123866.NT01SARS_0383"/>
<evidence type="ECO:0000256" key="2">
    <source>
        <dbReference type="ARBA" id="ARBA00022448"/>
    </source>
</evidence>
<dbReference type="InterPro" id="IPR036259">
    <property type="entry name" value="MFS_trans_sf"/>
</dbReference>
<dbReference type="Proteomes" id="UP000010305">
    <property type="component" value="Unassembled WGS sequence"/>
</dbReference>
<evidence type="ECO:0000313" key="8">
    <source>
        <dbReference type="Proteomes" id="UP000010305"/>
    </source>
</evidence>
<protein>
    <submittedName>
        <fullName evidence="7">MFS transporter</fullName>
    </submittedName>
</protein>
<proteinExistence type="predicted"/>
<sequence>MNTQVKKNFSKEIKAWISYDLGNSAFATTVLAAFFPIFYNQYWSSNIESVLSAQYLSWTLVISNLTLLFTAPLIGAITDISRSTKKLFVSMVMISIIGTGFLYTLQAGSWLYALIFFGIANYFFSASNVIYDKILVQISSPELFSKISGYGYAWGYFGGGFLFLINACMSLYPELFGLSSQADAIRWSFITVSVWWFIFLIPLAITYKEPSAKLLKIRLSRIPSELNEYFYIYLSYRCFYIL</sequence>
<feature type="transmembrane region" description="Helical" evidence="6">
    <location>
        <begin position="111"/>
        <end position="131"/>
    </location>
</feature>
<dbReference type="PANTHER" id="PTHR23519">
    <property type="entry name" value="AUTOPHAGY-RELATED PROTEIN 22"/>
    <property type="match status" value="1"/>
</dbReference>
<evidence type="ECO:0000256" key="4">
    <source>
        <dbReference type="ARBA" id="ARBA00022989"/>
    </source>
</evidence>
<organism evidence="7 8">
    <name type="scientific">SAR86 cluster bacterium SAR86A</name>
    <dbReference type="NCBI Taxonomy" id="1123866"/>
    <lineage>
        <taxon>Bacteria</taxon>
        <taxon>Pseudomonadati</taxon>
        <taxon>Pseudomonadota</taxon>
        <taxon>Gammaproteobacteria</taxon>
        <taxon>SAR86 cluster</taxon>
    </lineage>
</organism>